<keyword evidence="3 4" id="KW-0732">Signal</keyword>
<dbReference type="PANTHER" id="PTHR30024:SF47">
    <property type="entry name" value="TAURINE-BINDING PERIPLASMIC PROTEIN"/>
    <property type="match status" value="1"/>
</dbReference>
<comment type="similarity">
    <text evidence="2">Belongs to the bacterial solute-binding protein SsuA/TauA family.</text>
</comment>
<comment type="subcellular location">
    <subcellularLocation>
        <location evidence="1">Periplasm</location>
    </subcellularLocation>
</comment>
<dbReference type="InterPro" id="IPR015168">
    <property type="entry name" value="SsuA/THI5"/>
</dbReference>
<feature type="domain" description="SsuA/THI5-like" evidence="5">
    <location>
        <begin position="46"/>
        <end position="242"/>
    </location>
</feature>
<evidence type="ECO:0000256" key="2">
    <source>
        <dbReference type="ARBA" id="ARBA00010742"/>
    </source>
</evidence>
<name>A0ABY5ZBN3_9ACTN</name>
<dbReference type="Gene3D" id="3.40.190.10">
    <property type="entry name" value="Periplasmic binding protein-like II"/>
    <property type="match status" value="2"/>
</dbReference>
<dbReference type="Pfam" id="PF09084">
    <property type="entry name" value="NMT1"/>
    <property type="match status" value="1"/>
</dbReference>
<dbReference type="PANTHER" id="PTHR30024">
    <property type="entry name" value="ALIPHATIC SULFONATES-BINDING PROTEIN-RELATED"/>
    <property type="match status" value="1"/>
</dbReference>
<evidence type="ECO:0000256" key="4">
    <source>
        <dbReference type="SAM" id="SignalP"/>
    </source>
</evidence>
<evidence type="ECO:0000256" key="1">
    <source>
        <dbReference type="ARBA" id="ARBA00004418"/>
    </source>
</evidence>
<feature type="chain" id="PRO_5045818514" evidence="4">
    <location>
        <begin position="21"/>
        <end position="325"/>
    </location>
</feature>
<feature type="signal peptide" evidence="4">
    <location>
        <begin position="1"/>
        <end position="20"/>
    </location>
</feature>
<proteinExistence type="inferred from homology"/>
<evidence type="ECO:0000313" key="7">
    <source>
        <dbReference type="Proteomes" id="UP001058271"/>
    </source>
</evidence>
<dbReference type="Proteomes" id="UP001058271">
    <property type="component" value="Chromosome"/>
</dbReference>
<evidence type="ECO:0000256" key="3">
    <source>
        <dbReference type="ARBA" id="ARBA00022729"/>
    </source>
</evidence>
<dbReference type="SUPFAM" id="SSF53850">
    <property type="entry name" value="Periplasmic binding protein-like II"/>
    <property type="match status" value="1"/>
</dbReference>
<protein>
    <submittedName>
        <fullName evidence="6">ABC transporter substrate-binding protein</fullName>
    </submittedName>
</protein>
<keyword evidence="7" id="KW-1185">Reference proteome</keyword>
<organism evidence="6 7">
    <name type="scientific">Dactylosporangium roseum</name>
    <dbReference type="NCBI Taxonomy" id="47989"/>
    <lineage>
        <taxon>Bacteria</taxon>
        <taxon>Bacillati</taxon>
        <taxon>Actinomycetota</taxon>
        <taxon>Actinomycetes</taxon>
        <taxon>Micromonosporales</taxon>
        <taxon>Micromonosporaceae</taxon>
        <taxon>Dactylosporangium</taxon>
    </lineage>
</organism>
<accession>A0ABY5ZBN3</accession>
<gene>
    <name evidence="6" type="ORF">Drose_15545</name>
</gene>
<evidence type="ECO:0000259" key="5">
    <source>
        <dbReference type="Pfam" id="PF09084"/>
    </source>
</evidence>
<reference evidence="6" key="1">
    <citation type="submission" date="2021-04" db="EMBL/GenBank/DDBJ databases">
        <title>Biosynthetic gene clusters of Dactylosporangioum roseum.</title>
        <authorList>
            <person name="Hartkoorn R.C."/>
            <person name="Beaudoing E."/>
            <person name="Hot D."/>
            <person name="Moureu S."/>
        </authorList>
    </citation>
    <scope>NUCLEOTIDE SEQUENCE</scope>
    <source>
        <strain evidence="6">NRRL B-16295</strain>
    </source>
</reference>
<evidence type="ECO:0000313" key="6">
    <source>
        <dbReference type="EMBL" id="UWZ39518.1"/>
    </source>
</evidence>
<dbReference type="RefSeq" id="WP_260728929.1">
    <property type="nucleotide sequence ID" value="NZ_CP073721.1"/>
</dbReference>
<dbReference type="EMBL" id="CP073721">
    <property type="protein sequence ID" value="UWZ39518.1"/>
    <property type="molecule type" value="Genomic_DNA"/>
</dbReference>
<sequence>MTVGVACGVAALLAAGCSSASDSKDSGTGSGTNTVKITTLGLCNEISVYWAQEKGIFTKNNVKVELVKSTGGAAALTALQSGDIDLAFTNPFSTMIAISQGIDLKWVATAYETAIIEDQGTNAVAIAKDSGITDAKGLNGKTIGVNEIGGINQIITTQWMTLKGGDPSTVKFVALPFNELASAVASGKVAAAQVPAQNVDPSLGLRSLGDPYVAVGNGKPLTFAGYVAVSKKATSHENEFKAFQQSLIEANAQINLPENSDAKFEMESKNCKQNVDVLKKLHENVYEAKVDTASLQRMGDILKEQSRVKAPAKPADFVPSYVVTK</sequence>